<feature type="domain" description="RecX second three-helical" evidence="6">
    <location>
        <begin position="109"/>
        <end position="148"/>
    </location>
</feature>
<feature type="domain" description="RecX first three-helical" evidence="8">
    <location>
        <begin position="64"/>
        <end position="102"/>
    </location>
</feature>
<comment type="function">
    <text evidence="5">Modulates RecA activity.</text>
</comment>
<dbReference type="AlphaFoldDB" id="A0A0L6ZB57"/>
<dbReference type="STRING" id="36844.SAMN04488501_11189"/>
<comment type="similarity">
    <text evidence="2 5">Belongs to the RecX family.</text>
</comment>
<dbReference type="Pfam" id="PF21982">
    <property type="entry name" value="RecX_HTH1"/>
    <property type="match status" value="1"/>
</dbReference>
<comment type="subcellular location">
    <subcellularLocation>
        <location evidence="1 5">Cytoplasm</location>
    </subcellularLocation>
</comment>
<sequence length="210" mass="24895">MEGIITKIELCKKNKNRVNIYIDEEFAFACSIDLVYYHSIEKGKKVNLKLLNDVIEEDNYIKGKNHALKILEKSYKSEKEISDKLIIKGYDLKTVERIIDFLKEYDFINDEKLAERYIEEKRSSNGKNKIKFMLMKKGIREEIINQKLNCMEENLEEDGALKLARKKYESLIKSEDNNVIIKKKLSQYLLRRGYNWEDVKKILKGIVKDE</sequence>
<dbReference type="InterPro" id="IPR053926">
    <property type="entry name" value="RecX_HTH_1st"/>
</dbReference>
<keyword evidence="10" id="KW-1185">Reference proteome</keyword>
<accession>A0A0L6ZB57</accession>
<keyword evidence="4 5" id="KW-0963">Cytoplasm</keyword>
<comment type="caution">
    <text evidence="9">The sequence shown here is derived from an EMBL/GenBank/DDBJ whole genome shotgun (WGS) entry which is preliminary data.</text>
</comment>
<evidence type="ECO:0000256" key="4">
    <source>
        <dbReference type="ARBA" id="ARBA00022490"/>
    </source>
</evidence>
<evidence type="ECO:0000313" key="9">
    <source>
        <dbReference type="EMBL" id="KOA20187.1"/>
    </source>
</evidence>
<evidence type="ECO:0000259" key="6">
    <source>
        <dbReference type="Pfam" id="PF02631"/>
    </source>
</evidence>
<dbReference type="InterPro" id="IPR003783">
    <property type="entry name" value="Regulatory_RecX"/>
</dbReference>
<dbReference type="PANTHER" id="PTHR33602">
    <property type="entry name" value="REGULATORY PROTEIN RECX FAMILY PROTEIN"/>
    <property type="match status" value="1"/>
</dbReference>
<dbReference type="GO" id="GO:0006282">
    <property type="term" value="P:regulation of DNA repair"/>
    <property type="evidence" value="ECO:0007669"/>
    <property type="project" value="UniProtKB-UniRule"/>
</dbReference>
<evidence type="ECO:0000313" key="10">
    <source>
        <dbReference type="Proteomes" id="UP000037043"/>
    </source>
</evidence>
<proteinExistence type="inferred from homology"/>
<evidence type="ECO:0000259" key="8">
    <source>
        <dbReference type="Pfam" id="PF21982"/>
    </source>
</evidence>
<dbReference type="Pfam" id="PF02631">
    <property type="entry name" value="RecX_HTH2"/>
    <property type="match status" value="1"/>
</dbReference>
<evidence type="ECO:0000256" key="3">
    <source>
        <dbReference type="ARBA" id="ARBA00018111"/>
    </source>
</evidence>
<evidence type="ECO:0000256" key="1">
    <source>
        <dbReference type="ARBA" id="ARBA00004496"/>
    </source>
</evidence>
<feature type="domain" description="RecX third three-helical" evidence="7">
    <location>
        <begin position="157"/>
        <end position="203"/>
    </location>
</feature>
<dbReference type="Gene3D" id="1.10.10.10">
    <property type="entry name" value="Winged helix-like DNA-binding domain superfamily/Winged helix DNA-binding domain"/>
    <property type="match status" value="3"/>
</dbReference>
<dbReference type="GO" id="GO:0005737">
    <property type="term" value="C:cytoplasm"/>
    <property type="evidence" value="ECO:0007669"/>
    <property type="project" value="UniProtKB-SubCell"/>
</dbReference>
<dbReference type="InterPro" id="IPR053925">
    <property type="entry name" value="RecX_HTH_3rd"/>
</dbReference>
<dbReference type="Pfam" id="PF21981">
    <property type="entry name" value="RecX_HTH3"/>
    <property type="match status" value="1"/>
</dbReference>
<dbReference type="NCBIfam" id="NF001058">
    <property type="entry name" value="PRK00117.4-1"/>
    <property type="match status" value="1"/>
</dbReference>
<dbReference type="RefSeq" id="WP_052220955.1">
    <property type="nucleotide sequence ID" value="NZ_LHUR01000018.1"/>
</dbReference>
<organism evidence="9 10">
    <name type="scientific">Clostridium homopropionicum DSM 5847</name>
    <dbReference type="NCBI Taxonomy" id="1121318"/>
    <lineage>
        <taxon>Bacteria</taxon>
        <taxon>Bacillati</taxon>
        <taxon>Bacillota</taxon>
        <taxon>Clostridia</taxon>
        <taxon>Eubacteriales</taxon>
        <taxon>Clostridiaceae</taxon>
        <taxon>Clostridium</taxon>
    </lineage>
</organism>
<protein>
    <recommendedName>
        <fullName evidence="3 5">Regulatory protein RecX</fullName>
    </recommendedName>
</protein>
<dbReference type="HAMAP" id="MF_01114">
    <property type="entry name" value="RecX"/>
    <property type="match status" value="1"/>
</dbReference>
<dbReference type="PANTHER" id="PTHR33602:SF1">
    <property type="entry name" value="REGULATORY PROTEIN RECX FAMILY PROTEIN"/>
    <property type="match status" value="1"/>
</dbReference>
<dbReference type="Proteomes" id="UP000037043">
    <property type="component" value="Unassembled WGS sequence"/>
</dbReference>
<dbReference type="InterPro" id="IPR053924">
    <property type="entry name" value="RecX_HTH_2nd"/>
</dbReference>
<dbReference type="InterPro" id="IPR036388">
    <property type="entry name" value="WH-like_DNA-bd_sf"/>
</dbReference>
<dbReference type="PATRIC" id="fig|1121318.3.peg.1396"/>
<evidence type="ECO:0000259" key="7">
    <source>
        <dbReference type="Pfam" id="PF21981"/>
    </source>
</evidence>
<evidence type="ECO:0000256" key="5">
    <source>
        <dbReference type="HAMAP-Rule" id="MF_01114"/>
    </source>
</evidence>
<name>A0A0L6ZB57_9CLOT</name>
<evidence type="ECO:0000256" key="2">
    <source>
        <dbReference type="ARBA" id="ARBA00009695"/>
    </source>
</evidence>
<dbReference type="EMBL" id="LHUR01000018">
    <property type="protein sequence ID" value="KOA20187.1"/>
    <property type="molecule type" value="Genomic_DNA"/>
</dbReference>
<gene>
    <name evidence="5 9" type="primary">recX</name>
    <name evidence="9" type="ORF">CLHOM_13860</name>
</gene>
<reference evidence="10" key="1">
    <citation type="submission" date="2015-08" db="EMBL/GenBank/DDBJ databases">
        <title>Genome sequence of the strict anaerobe Clostridium homopropionicum LuHBu1 (DSM 5847T).</title>
        <authorList>
            <person name="Poehlein A."/>
            <person name="Beck M."/>
            <person name="Schiel-Bengelsdorf B."/>
            <person name="Bengelsdorf F.R."/>
            <person name="Daniel R."/>
            <person name="Duerre P."/>
        </authorList>
    </citation>
    <scope>NUCLEOTIDE SEQUENCE [LARGE SCALE GENOMIC DNA]</scope>
    <source>
        <strain evidence="10">DSM 5847</strain>
    </source>
</reference>